<evidence type="ECO:0000313" key="10">
    <source>
        <dbReference type="Proteomes" id="UP001152523"/>
    </source>
</evidence>
<evidence type="ECO:0000259" key="7">
    <source>
        <dbReference type="PROSITE" id="PS50090"/>
    </source>
</evidence>
<protein>
    <submittedName>
        <fullName evidence="9">Uncharacterized protein</fullName>
    </submittedName>
</protein>
<keyword evidence="4" id="KW-0238">DNA-binding</keyword>
<dbReference type="SMART" id="SM00717">
    <property type="entry name" value="SANT"/>
    <property type="match status" value="2"/>
</dbReference>
<organism evidence="9 10">
    <name type="scientific">Cuscuta epithymum</name>
    <dbReference type="NCBI Taxonomy" id="186058"/>
    <lineage>
        <taxon>Eukaryota</taxon>
        <taxon>Viridiplantae</taxon>
        <taxon>Streptophyta</taxon>
        <taxon>Embryophyta</taxon>
        <taxon>Tracheophyta</taxon>
        <taxon>Spermatophyta</taxon>
        <taxon>Magnoliopsida</taxon>
        <taxon>eudicotyledons</taxon>
        <taxon>Gunneridae</taxon>
        <taxon>Pentapetalae</taxon>
        <taxon>asterids</taxon>
        <taxon>lamiids</taxon>
        <taxon>Solanales</taxon>
        <taxon>Convolvulaceae</taxon>
        <taxon>Cuscuteae</taxon>
        <taxon>Cuscuta</taxon>
        <taxon>Cuscuta subgen. Cuscuta</taxon>
    </lineage>
</organism>
<feature type="domain" description="Myb-like" evidence="7">
    <location>
        <begin position="62"/>
        <end position="112"/>
    </location>
</feature>
<comment type="caution">
    <text evidence="9">The sequence shown here is derived from an EMBL/GenBank/DDBJ whole genome shotgun (WGS) entry which is preliminary data.</text>
</comment>
<dbReference type="Proteomes" id="UP001152523">
    <property type="component" value="Unassembled WGS sequence"/>
</dbReference>
<evidence type="ECO:0000256" key="6">
    <source>
        <dbReference type="ARBA" id="ARBA00023242"/>
    </source>
</evidence>
<dbReference type="PANTHER" id="PTHR47997:SF34">
    <property type="entry name" value="TRANSCRIPTION FACTOR MYB86-LIKE"/>
    <property type="match status" value="1"/>
</dbReference>
<dbReference type="GO" id="GO:0010597">
    <property type="term" value="P:green leaf volatile biosynthetic process"/>
    <property type="evidence" value="ECO:0007669"/>
    <property type="project" value="UniProtKB-ARBA"/>
</dbReference>
<evidence type="ECO:0000256" key="5">
    <source>
        <dbReference type="ARBA" id="ARBA00023163"/>
    </source>
</evidence>
<feature type="domain" description="Myb-like" evidence="7">
    <location>
        <begin position="9"/>
        <end position="61"/>
    </location>
</feature>
<evidence type="ECO:0000256" key="4">
    <source>
        <dbReference type="ARBA" id="ARBA00023125"/>
    </source>
</evidence>
<dbReference type="FunFam" id="1.10.10.60:FF:000268">
    <property type="entry name" value="Transcription factor MYB86"/>
    <property type="match status" value="1"/>
</dbReference>
<dbReference type="InterPro" id="IPR051953">
    <property type="entry name" value="Plant_SW-associated_TFs"/>
</dbReference>
<dbReference type="FunFam" id="1.10.10.60:FF:000047">
    <property type="entry name" value="Myb transcription factor"/>
    <property type="match status" value="1"/>
</dbReference>
<dbReference type="SUPFAM" id="SSF46689">
    <property type="entry name" value="Homeodomain-like"/>
    <property type="match status" value="1"/>
</dbReference>
<evidence type="ECO:0000259" key="8">
    <source>
        <dbReference type="PROSITE" id="PS51294"/>
    </source>
</evidence>
<keyword evidence="5" id="KW-0804">Transcription</keyword>
<proteinExistence type="predicted"/>
<name>A0AAV0DU53_9ASTE</name>
<reference evidence="9" key="1">
    <citation type="submission" date="2022-07" db="EMBL/GenBank/DDBJ databases">
        <authorList>
            <person name="Macas J."/>
            <person name="Novak P."/>
            <person name="Neumann P."/>
        </authorList>
    </citation>
    <scope>NUCLEOTIDE SEQUENCE</scope>
</reference>
<dbReference type="Pfam" id="PF00249">
    <property type="entry name" value="Myb_DNA-binding"/>
    <property type="match status" value="2"/>
</dbReference>
<keyword evidence="3" id="KW-0805">Transcription regulation</keyword>
<dbReference type="PROSITE" id="PS51294">
    <property type="entry name" value="HTH_MYB"/>
    <property type="match status" value="2"/>
</dbReference>
<evidence type="ECO:0000313" key="9">
    <source>
        <dbReference type="EMBL" id="CAH9109913.1"/>
    </source>
</evidence>
<feature type="domain" description="HTH myb-type" evidence="8">
    <location>
        <begin position="9"/>
        <end position="61"/>
    </location>
</feature>
<dbReference type="Gene3D" id="1.10.10.60">
    <property type="entry name" value="Homeodomain-like"/>
    <property type="match status" value="2"/>
</dbReference>
<dbReference type="CDD" id="cd00167">
    <property type="entry name" value="SANT"/>
    <property type="match status" value="2"/>
</dbReference>
<keyword evidence="10" id="KW-1185">Reference proteome</keyword>
<keyword evidence="6" id="KW-0539">Nucleus</keyword>
<dbReference type="GO" id="GO:0005634">
    <property type="term" value="C:nucleus"/>
    <property type="evidence" value="ECO:0007669"/>
    <property type="project" value="UniProtKB-SubCell"/>
</dbReference>
<comment type="subcellular location">
    <subcellularLocation>
        <location evidence="1">Nucleus</location>
    </subcellularLocation>
</comment>
<gene>
    <name evidence="9" type="ORF">CEPIT_LOCUS18957</name>
</gene>
<dbReference type="PROSITE" id="PS50090">
    <property type="entry name" value="MYB_LIKE"/>
    <property type="match status" value="2"/>
</dbReference>
<dbReference type="PANTHER" id="PTHR47997">
    <property type="entry name" value="MYB DOMAIN PROTEIN 55"/>
    <property type="match status" value="1"/>
</dbReference>
<dbReference type="AlphaFoldDB" id="A0AAV0DU53"/>
<sequence length="292" mass="33626">MGRHSCMVKQKLRKGLWSPEEDEKLYNYITNFGVGCWSSVPKHAGLQRCGKSCRLRWINYLRPDLKRGMFSQEEEDLILTLHEVLGNRWAQIAAKLPGRTDNEIKNFWNSCLKKKLMKQGIDPHTHKPITQPLLIRTEDPKNCSSLPALPNDHLPNFEISTTQMTSKEQAFDPLFLYDPQENMNSYLNPNYGFSSLPGLMNMECDIFSDGSNSRMGSNNNNILDNVPRFSWEIGNKMEDTLFNQYGFNNGEMIIKPEENEEVVEEEGQLIDYPLTSLQHDMSGDNIDLFPQI</sequence>
<dbReference type="InterPro" id="IPR009057">
    <property type="entry name" value="Homeodomain-like_sf"/>
</dbReference>
<dbReference type="EMBL" id="CAMAPF010000158">
    <property type="protein sequence ID" value="CAH9109913.1"/>
    <property type="molecule type" value="Genomic_DNA"/>
</dbReference>
<dbReference type="GO" id="GO:0000976">
    <property type="term" value="F:transcription cis-regulatory region binding"/>
    <property type="evidence" value="ECO:0007669"/>
    <property type="project" value="UniProtKB-ARBA"/>
</dbReference>
<evidence type="ECO:0000256" key="3">
    <source>
        <dbReference type="ARBA" id="ARBA00023015"/>
    </source>
</evidence>
<accession>A0AAV0DU53</accession>
<evidence type="ECO:0000256" key="1">
    <source>
        <dbReference type="ARBA" id="ARBA00004123"/>
    </source>
</evidence>
<dbReference type="InterPro" id="IPR017930">
    <property type="entry name" value="Myb_dom"/>
</dbReference>
<dbReference type="InterPro" id="IPR001005">
    <property type="entry name" value="SANT/Myb"/>
</dbReference>
<evidence type="ECO:0000256" key="2">
    <source>
        <dbReference type="ARBA" id="ARBA00022737"/>
    </source>
</evidence>
<feature type="domain" description="HTH myb-type" evidence="8">
    <location>
        <begin position="62"/>
        <end position="116"/>
    </location>
</feature>
<keyword evidence="2" id="KW-0677">Repeat</keyword>